<dbReference type="AlphaFoldDB" id="A0AAF3EMN2"/>
<organism evidence="6 7">
    <name type="scientific">Mesorhabditis belari</name>
    <dbReference type="NCBI Taxonomy" id="2138241"/>
    <lineage>
        <taxon>Eukaryota</taxon>
        <taxon>Metazoa</taxon>
        <taxon>Ecdysozoa</taxon>
        <taxon>Nematoda</taxon>
        <taxon>Chromadorea</taxon>
        <taxon>Rhabditida</taxon>
        <taxon>Rhabditina</taxon>
        <taxon>Rhabditomorpha</taxon>
        <taxon>Rhabditoidea</taxon>
        <taxon>Rhabditidae</taxon>
        <taxon>Mesorhabditinae</taxon>
        <taxon>Mesorhabditis</taxon>
    </lineage>
</organism>
<dbReference type="InterPro" id="IPR019819">
    <property type="entry name" value="Carboxylesterase_B_CS"/>
</dbReference>
<dbReference type="GO" id="GO:0052689">
    <property type="term" value="F:carboxylic ester hydrolase activity"/>
    <property type="evidence" value="ECO:0007669"/>
    <property type="project" value="UniProtKB-KW"/>
</dbReference>
<dbReference type="Pfam" id="PF00135">
    <property type="entry name" value="COesterase"/>
    <property type="match status" value="1"/>
</dbReference>
<evidence type="ECO:0000256" key="1">
    <source>
        <dbReference type="ARBA" id="ARBA00005964"/>
    </source>
</evidence>
<evidence type="ECO:0000256" key="2">
    <source>
        <dbReference type="ARBA" id="ARBA00022487"/>
    </source>
</evidence>
<dbReference type="InterPro" id="IPR019826">
    <property type="entry name" value="Carboxylesterase_B_AS"/>
</dbReference>
<accession>A0AAF3EMN2</accession>
<dbReference type="PANTHER" id="PTHR11559">
    <property type="entry name" value="CARBOXYLESTERASE"/>
    <property type="match status" value="1"/>
</dbReference>
<dbReference type="InterPro" id="IPR002018">
    <property type="entry name" value="CarbesteraseB"/>
</dbReference>
<keyword evidence="3 4" id="KW-0378">Hydrolase</keyword>
<evidence type="ECO:0000313" key="6">
    <source>
        <dbReference type="Proteomes" id="UP000887575"/>
    </source>
</evidence>
<keyword evidence="2" id="KW-0719">Serine esterase</keyword>
<name>A0AAF3EMN2_9BILA</name>
<evidence type="ECO:0000256" key="3">
    <source>
        <dbReference type="ARBA" id="ARBA00022801"/>
    </source>
</evidence>
<dbReference type="PROSITE" id="PS00122">
    <property type="entry name" value="CARBOXYLESTERASE_B_1"/>
    <property type="match status" value="1"/>
</dbReference>
<feature type="chain" id="PRO_5041780732" description="Carboxylic ester hydrolase" evidence="4">
    <location>
        <begin position="18"/>
        <end position="572"/>
    </location>
</feature>
<dbReference type="Proteomes" id="UP000887575">
    <property type="component" value="Unassembled WGS sequence"/>
</dbReference>
<dbReference type="InterPro" id="IPR050309">
    <property type="entry name" value="Type-B_Carboxylest/Lipase"/>
</dbReference>
<reference evidence="7" key="1">
    <citation type="submission" date="2024-02" db="UniProtKB">
        <authorList>
            <consortium name="WormBaseParasite"/>
        </authorList>
    </citation>
    <scope>IDENTIFICATION</scope>
</reference>
<keyword evidence="4" id="KW-0732">Signal</keyword>
<dbReference type="SUPFAM" id="SSF53474">
    <property type="entry name" value="alpha/beta-Hydrolases"/>
    <property type="match status" value="1"/>
</dbReference>
<keyword evidence="6" id="KW-1185">Reference proteome</keyword>
<dbReference type="Gene3D" id="3.40.50.1820">
    <property type="entry name" value="alpha/beta hydrolase"/>
    <property type="match status" value="1"/>
</dbReference>
<proteinExistence type="inferred from homology"/>
<sequence length="572" mass="64256">MIGLWIQILLLIPLLTAQNVTIQTPMGSVTGFRVDYGNNTSNLYYGKGVVFLGIPYAQPPIGNLRFQLPQSLNRYRTSPLDATQYPAACPQARTEGIPGALDAPCTKQSEDCLYLNVYTPDTTTPNKYPVMIWIHGGSLAAGCAKEYPYKGAIRNLVSRGVVVVVIQYRLAALGFFTTNTTDFPANRGLLDQIEAFKWVQNNIASFGGNPNLVTLFGQSAGGISISAHTYSPLSRGLFHQAIVESGTIFMSLYGSASNRNSSAITAQNLCQIPQNQFNRGNFGQLKTCMNNISVSAFVAADKADYGNWLIIRDNNFLPGTPQSLNAQRARIPVMYGSPKDEAALPLYFMMESGVRFEDFNQSFLQRTFMKENVFSPYQRNLNAAWNTISQSYLTNSQANSNNASYWWLKTSDIFSASNFTQWIWKDVQLQLANRNPMVYLYEQTYGSKIMQRKVGDEVTRKLNGYRPVPHSAENPFIWMFEPIWNAETQANRVVPFDHTLANAYGTWWTNFAKFGRPTVDNSWRPVYGQTMQHFRIDQPQQGGMTMVQGYRDQDGDVFQRQLVSIFGDGPNR</sequence>
<dbReference type="PROSITE" id="PS00941">
    <property type="entry name" value="CARBOXYLESTERASE_B_2"/>
    <property type="match status" value="1"/>
</dbReference>
<comment type="similarity">
    <text evidence="1 4">Belongs to the type-B carboxylesterase/lipase family.</text>
</comment>
<evidence type="ECO:0000259" key="5">
    <source>
        <dbReference type="Pfam" id="PF00135"/>
    </source>
</evidence>
<feature type="signal peptide" evidence="4">
    <location>
        <begin position="1"/>
        <end position="17"/>
    </location>
</feature>
<feature type="domain" description="Carboxylesterase type B" evidence="5">
    <location>
        <begin position="20"/>
        <end position="551"/>
    </location>
</feature>
<dbReference type="InterPro" id="IPR029058">
    <property type="entry name" value="AB_hydrolase_fold"/>
</dbReference>
<dbReference type="WBParaSite" id="MBELARI_LOCUS15244">
    <property type="protein sequence ID" value="MBELARI_LOCUS15244"/>
    <property type="gene ID" value="MBELARI_LOCUS15244"/>
</dbReference>
<dbReference type="EC" id="3.1.1.-" evidence="4"/>
<evidence type="ECO:0000256" key="4">
    <source>
        <dbReference type="RuleBase" id="RU361235"/>
    </source>
</evidence>
<evidence type="ECO:0000313" key="7">
    <source>
        <dbReference type="WBParaSite" id="MBELARI_LOCUS15244"/>
    </source>
</evidence>
<protein>
    <recommendedName>
        <fullName evidence="4">Carboxylic ester hydrolase</fullName>
        <ecNumber evidence="4">3.1.1.-</ecNumber>
    </recommendedName>
</protein>